<dbReference type="RefSeq" id="XP_009058367.1">
    <property type="nucleotide sequence ID" value="XM_009060119.1"/>
</dbReference>
<dbReference type="InterPro" id="IPR013785">
    <property type="entry name" value="Aldolase_TIM"/>
</dbReference>
<dbReference type="CTD" id="20244943"/>
<dbReference type="KEGG" id="lgi:LOTGIDRAFT_191598"/>
<dbReference type="InterPro" id="IPR044463">
    <property type="entry name" value="DUS2_DSRM"/>
</dbReference>
<keyword evidence="2" id="KW-0285">Flavoprotein</keyword>
<keyword evidence="3" id="KW-0288">FMN</keyword>
<dbReference type="Pfam" id="PF00035">
    <property type="entry name" value="dsrm"/>
    <property type="match status" value="1"/>
</dbReference>
<evidence type="ECO:0000256" key="2">
    <source>
        <dbReference type="ARBA" id="ARBA00022630"/>
    </source>
</evidence>
<dbReference type="GeneID" id="20244943"/>
<sequence>MAKPTKIDYENKLILAPMVRINSLPTRLLSLDYGADLVYSEEIIDHKILAAQRIENKLLGTVDYEMPDGTIIFRTCPKEEGKVVFQMGTADAERALKAAKKLEKDVLAIDVNMGCPQLFSLKGGMGAALLTQPEKIKNILTTLVNGLNIPVSCKIRILPELSDTLELVKLIERTGVCAIGVHGRTIDERPRHPNQNNVIKAITQTVNIPVIANGGSKEILCYNDIESFKQETNTKCVMLARAAQWNPSIFRKDGLLPLEDVIKQHIKYAVEYDINAMNTKYCLLQIMHNSMDMAEGQPMLDSKHLSEMCDIWKLEEFYKTIQRMRIKKRERLMDDENIYNNKIIAKRMKTEDGSILIQLPVRFIKSNYPGNISPKQLLHTKYMKKHTKAPPYNTVQRDSDKCFKSVLCFDGKKYTTPYWEKSKQLAEQGAAITCLISLGVHDGRINNNETEDEDLRSKWREMISDNNSVQKSTETSSKPAGESCNAQIDKKEYTETSNQIGINGEDSDVKT</sequence>
<reference evidence="8 9" key="1">
    <citation type="journal article" date="2013" name="Nature">
        <title>Insights into bilaterian evolution from three spiralian genomes.</title>
        <authorList>
            <person name="Simakov O."/>
            <person name="Marletaz F."/>
            <person name="Cho S.J."/>
            <person name="Edsinger-Gonzales E."/>
            <person name="Havlak P."/>
            <person name="Hellsten U."/>
            <person name="Kuo D.H."/>
            <person name="Larsson T."/>
            <person name="Lv J."/>
            <person name="Arendt D."/>
            <person name="Savage R."/>
            <person name="Osoegawa K."/>
            <person name="de Jong P."/>
            <person name="Grimwood J."/>
            <person name="Chapman J.A."/>
            <person name="Shapiro H."/>
            <person name="Aerts A."/>
            <person name="Otillar R.P."/>
            <person name="Terry A.Y."/>
            <person name="Boore J.L."/>
            <person name="Grigoriev I.V."/>
            <person name="Lindberg D.R."/>
            <person name="Seaver E.C."/>
            <person name="Weisblat D.A."/>
            <person name="Putnam N.H."/>
            <person name="Rokhsar D.S."/>
        </authorList>
    </citation>
    <scope>NUCLEOTIDE SEQUENCE [LARGE SCALE GENOMIC DNA]</scope>
</reference>
<comment type="cofactor">
    <cofactor evidence="1">
        <name>FMN</name>
        <dbReference type="ChEBI" id="CHEBI:58210"/>
    </cofactor>
</comment>
<dbReference type="InterPro" id="IPR052582">
    <property type="entry name" value="tRNA-DUS-like"/>
</dbReference>
<dbReference type="InterPro" id="IPR035587">
    <property type="entry name" value="DUS-like_FMN-bd"/>
</dbReference>
<feature type="region of interest" description="Disordered" evidence="6">
    <location>
        <begin position="464"/>
        <end position="490"/>
    </location>
</feature>
<dbReference type="SUPFAM" id="SSF54768">
    <property type="entry name" value="dsRNA-binding domain-like"/>
    <property type="match status" value="1"/>
</dbReference>
<evidence type="ECO:0000256" key="6">
    <source>
        <dbReference type="SAM" id="MobiDB-lite"/>
    </source>
</evidence>
<organism evidence="8 9">
    <name type="scientific">Lottia gigantea</name>
    <name type="common">Giant owl limpet</name>
    <dbReference type="NCBI Taxonomy" id="225164"/>
    <lineage>
        <taxon>Eukaryota</taxon>
        <taxon>Metazoa</taxon>
        <taxon>Spiralia</taxon>
        <taxon>Lophotrochozoa</taxon>
        <taxon>Mollusca</taxon>
        <taxon>Gastropoda</taxon>
        <taxon>Patellogastropoda</taxon>
        <taxon>Lottioidea</taxon>
        <taxon>Lottiidae</taxon>
        <taxon>Lottia</taxon>
    </lineage>
</organism>
<dbReference type="Gene3D" id="3.20.20.70">
    <property type="entry name" value="Aldolase class I"/>
    <property type="match status" value="1"/>
</dbReference>
<dbReference type="STRING" id="225164.V4A320"/>
<dbReference type="GO" id="GO:0050660">
    <property type="term" value="F:flavin adenine dinucleotide binding"/>
    <property type="evidence" value="ECO:0007669"/>
    <property type="project" value="InterPro"/>
</dbReference>
<dbReference type="Proteomes" id="UP000030746">
    <property type="component" value="Unassembled WGS sequence"/>
</dbReference>
<accession>V4A320</accession>
<dbReference type="CDD" id="cd02801">
    <property type="entry name" value="DUS_like_FMN"/>
    <property type="match status" value="1"/>
</dbReference>
<dbReference type="GO" id="GO:0000049">
    <property type="term" value="F:tRNA binding"/>
    <property type="evidence" value="ECO:0007669"/>
    <property type="project" value="InterPro"/>
</dbReference>
<dbReference type="PANTHER" id="PTHR45936:SF1">
    <property type="entry name" value="TRNA-DIHYDROURIDINE(20) SYNTHASE [NAD(P)+]-LIKE"/>
    <property type="match status" value="1"/>
</dbReference>
<dbReference type="Gene3D" id="3.30.160.20">
    <property type="match status" value="1"/>
</dbReference>
<dbReference type="HOGENOM" id="CLU_013299_3_0_1"/>
<dbReference type="SMART" id="SM00358">
    <property type="entry name" value="DSRM"/>
    <property type="match status" value="1"/>
</dbReference>
<evidence type="ECO:0000313" key="8">
    <source>
        <dbReference type="EMBL" id="ESO91102.1"/>
    </source>
</evidence>
<dbReference type="InterPro" id="IPR014720">
    <property type="entry name" value="dsRBD_dom"/>
</dbReference>
<keyword evidence="9" id="KW-1185">Reference proteome</keyword>
<dbReference type="GO" id="GO:0017150">
    <property type="term" value="F:tRNA dihydrouridine synthase activity"/>
    <property type="evidence" value="ECO:0007669"/>
    <property type="project" value="InterPro"/>
</dbReference>
<evidence type="ECO:0000259" key="7">
    <source>
        <dbReference type="SMART" id="SM00358"/>
    </source>
</evidence>
<gene>
    <name evidence="8" type="ORF">LOTGIDRAFT_191598</name>
</gene>
<keyword evidence="5" id="KW-0560">Oxidoreductase</keyword>
<dbReference type="AlphaFoldDB" id="V4A320"/>
<name>V4A320_LOTGI</name>
<dbReference type="GO" id="GO:0005737">
    <property type="term" value="C:cytoplasm"/>
    <property type="evidence" value="ECO:0007669"/>
    <property type="project" value="TreeGrafter"/>
</dbReference>
<dbReference type="PANTHER" id="PTHR45936">
    <property type="entry name" value="TRNA-DIHYDROURIDINE(20) SYNTHASE [NAD(P)+]-LIKE"/>
    <property type="match status" value="1"/>
</dbReference>
<evidence type="ECO:0000256" key="3">
    <source>
        <dbReference type="ARBA" id="ARBA00022643"/>
    </source>
</evidence>
<evidence type="ECO:0000313" key="9">
    <source>
        <dbReference type="Proteomes" id="UP000030746"/>
    </source>
</evidence>
<dbReference type="PROSITE" id="PS01136">
    <property type="entry name" value="UPF0034"/>
    <property type="match status" value="1"/>
</dbReference>
<dbReference type="Pfam" id="PF01207">
    <property type="entry name" value="Dus"/>
    <property type="match status" value="1"/>
</dbReference>
<dbReference type="CDD" id="cd19871">
    <property type="entry name" value="DSRM_DUS2L"/>
    <property type="match status" value="1"/>
</dbReference>
<keyword evidence="4" id="KW-0819">tRNA processing</keyword>
<proteinExistence type="predicted"/>
<protein>
    <recommendedName>
        <fullName evidence="7">DRBM domain-containing protein</fullName>
    </recommendedName>
</protein>
<feature type="compositionally biased region" description="Polar residues" evidence="6">
    <location>
        <begin position="464"/>
        <end position="478"/>
    </location>
</feature>
<dbReference type="OMA" id="GPIRTNS"/>
<dbReference type="EMBL" id="KB202284">
    <property type="protein sequence ID" value="ESO91102.1"/>
    <property type="molecule type" value="Genomic_DNA"/>
</dbReference>
<feature type="domain" description="DRBM" evidence="7">
    <location>
        <begin position="374"/>
        <end position="439"/>
    </location>
</feature>
<dbReference type="InterPro" id="IPR018517">
    <property type="entry name" value="tRNA_hU_synthase_CS"/>
</dbReference>
<evidence type="ECO:0000256" key="5">
    <source>
        <dbReference type="ARBA" id="ARBA00023002"/>
    </source>
</evidence>
<evidence type="ECO:0000256" key="1">
    <source>
        <dbReference type="ARBA" id="ARBA00001917"/>
    </source>
</evidence>
<dbReference type="OrthoDB" id="10262250at2759"/>
<dbReference type="SUPFAM" id="SSF51395">
    <property type="entry name" value="FMN-linked oxidoreductases"/>
    <property type="match status" value="1"/>
</dbReference>
<evidence type="ECO:0000256" key="4">
    <source>
        <dbReference type="ARBA" id="ARBA00022694"/>
    </source>
</evidence>